<keyword evidence="8" id="KW-0414">Isoprene biosynthesis</keyword>
<dbReference type="UniPathway" id="UPA00059">
    <property type="reaction ID" value="UER00104"/>
</dbReference>
<keyword evidence="9 13" id="KW-0413">Isomerase</keyword>
<dbReference type="GO" id="GO:0046872">
    <property type="term" value="F:metal ion binding"/>
    <property type="evidence" value="ECO:0007669"/>
    <property type="project" value="UniProtKB-KW"/>
</dbReference>
<evidence type="ECO:0000256" key="10">
    <source>
        <dbReference type="NCBIfam" id="TIGR02150"/>
    </source>
</evidence>
<evidence type="ECO:0000256" key="7">
    <source>
        <dbReference type="ARBA" id="ARBA00023211"/>
    </source>
</evidence>
<dbReference type="AlphaFoldDB" id="A0A4R8DPQ2"/>
<evidence type="ECO:0000313" key="13">
    <source>
        <dbReference type="EMBL" id="TDX00074.1"/>
    </source>
</evidence>
<dbReference type="GO" id="GO:0005737">
    <property type="term" value="C:cytoplasm"/>
    <property type="evidence" value="ECO:0007669"/>
    <property type="project" value="TreeGrafter"/>
</dbReference>
<evidence type="ECO:0000256" key="5">
    <source>
        <dbReference type="ARBA" id="ARBA00022723"/>
    </source>
</evidence>
<dbReference type="Gene3D" id="3.90.79.10">
    <property type="entry name" value="Nucleoside Triphosphate Pyrophosphohydrolase"/>
    <property type="match status" value="1"/>
</dbReference>
<evidence type="ECO:0000256" key="2">
    <source>
        <dbReference type="ARBA" id="ARBA00007579"/>
    </source>
</evidence>
<dbReference type="Pfam" id="PF00293">
    <property type="entry name" value="NUDIX"/>
    <property type="match status" value="1"/>
</dbReference>
<evidence type="ECO:0000256" key="3">
    <source>
        <dbReference type="ARBA" id="ARBA00012057"/>
    </source>
</evidence>
<evidence type="ECO:0000256" key="8">
    <source>
        <dbReference type="ARBA" id="ARBA00023229"/>
    </source>
</evidence>
<dbReference type="InterPro" id="IPR015797">
    <property type="entry name" value="NUDIX_hydrolase-like_dom_sf"/>
</dbReference>
<dbReference type="EC" id="5.3.3.2" evidence="3 10"/>
<keyword evidence="4" id="KW-0963">Cytoplasm</keyword>
<organism evidence="13 14">
    <name type="scientific">Dinghuibacter silviterrae</name>
    <dbReference type="NCBI Taxonomy" id="1539049"/>
    <lineage>
        <taxon>Bacteria</taxon>
        <taxon>Pseudomonadati</taxon>
        <taxon>Bacteroidota</taxon>
        <taxon>Chitinophagia</taxon>
        <taxon>Chitinophagales</taxon>
        <taxon>Chitinophagaceae</taxon>
        <taxon>Dinghuibacter</taxon>
    </lineage>
</organism>
<accession>A0A4R8DPQ2</accession>
<evidence type="ECO:0000256" key="11">
    <source>
        <dbReference type="PIRSR" id="PIRSR018427-1"/>
    </source>
</evidence>
<dbReference type="PROSITE" id="PS51462">
    <property type="entry name" value="NUDIX"/>
    <property type="match status" value="1"/>
</dbReference>
<keyword evidence="6" id="KW-0460">Magnesium</keyword>
<feature type="active site" evidence="11">
    <location>
        <position position="111"/>
    </location>
</feature>
<dbReference type="InterPro" id="IPR000086">
    <property type="entry name" value="NUDIX_hydrolase_dom"/>
</dbReference>
<evidence type="ECO:0000259" key="12">
    <source>
        <dbReference type="PROSITE" id="PS51462"/>
    </source>
</evidence>
<evidence type="ECO:0000256" key="1">
    <source>
        <dbReference type="ARBA" id="ARBA00004826"/>
    </source>
</evidence>
<dbReference type="EMBL" id="SODV01000001">
    <property type="protein sequence ID" value="TDX00074.1"/>
    <property type="molecule type" value="Genomic_DNA"/>
</dbReference>
<evidence type="ECO:0000313" key="14">
    <source>
        <dbReference type="Proteomes" id="UP000294498"/>
    </source>
</evidence>
<sequence length="176" mass="19983">MQQVVLVDELDREVGVMEKLEAHRKALLHRAFSVFIFNARGAMLLQKRAAGKYHSGGLWTNACCSHPAPGETVLEAGERRLREELGFSTPLTKAFDFIYKTAFDNGLTEYEFDHVFIGVYDGPVWPDPTEVDDYQWVGLEELKTDLDVRPGNYTEWFKIALQAFLGRAPLDFLPKG</sequence>
<evidence type="ECO:0000256" key="4">
    <source>
        <dbReference type="ARBA" id="ARBA00022490"/>
    </source>
</evidence>
<dbReference type="Proteomes" id="UP000294498">
    <property type="component" value="Unassembled WGS sequence"/>
</dbReference>
<gene>
    <name evidence="13" type="ORF">EDB95_1090</name>
</gene>
<dbReference type="GO" id="GO:0004452">
    <property type="term" value="F:isopentenyl-diphosphate delta-isomerase activity"/>
    <property type="evidence" value="ECO:0007669"/>
    <property type="project" value="UniProtKB-UniRule"/>
</dbReference>
<dbReference type="RefSeq" id="WP_133991324.1">
    <property type="nucleotide sequence ID" value="NZ_SODV01000001.1"/>
</dbReference>
<dbReference type="OrthoDB" id="9809458at2"/>
<evidence type="ECO:0000256" key="9">
    <source>
        <dbReference type="ARBA" id="ARBA00023235"/>
    </source>
</evidence>
<feature type="active site" evidence="11">
    <location>
        <position position="64"/>
    </location>
</feature>
<keyword evidence="7" id="KW-0464">Manganese</keyword>
<dbReference type="NCBIfam" id="NF002995">
    <property type="entry name" value="PRK03759.1"/>
    <property type="match status" value="1"/>
</dbReference>
<comment type="similarity">
    <text evidence="2">Belongs to the IPP isomerase type 1 family.</text>
</comment>
<dbReference type="GO" id="GO:0050992">
    <property type="term" value="P:dimethylallyl diphosphate biosynthetic process"/>
    <property type="evidence" value="ECO:0007669"/>
    <property type="project" value="UniProtKB-UniPathway"/>
</dbReference>
<dbReference type="SUPFAM" id="SSF55811">
    <property type="entry name" value="Nudix"/>
    <property type="match status" value="1"/>
</dbReference>
<reference evidence="13 14" key="1">
    <citation type="submission" date="2019-03" db="EMBL/GenBank/DDBJ databases">
        <title>Genomic Encyclopedia of Type Strains, Phase IV (KMG-IV): sequencing the most valuable type-strain genomes for metagenomic binning, comparative biology and taxonomic classification.</title>
        <authorList>
            <person name="Goeker M."/>
        </authorList>
    </citation>
    <scope>NUCLEOTIDE SEQUENCE [LARGE SCALE GENOMIC DNA]</scope>
    <source>
        <strain evidence="13 14">DSM 100059</strain>
    </source>
</reference>
<dbReference type="NCBIfam" id="TIGR02150">
    <property type="entry name" value="IPP_isom_1"/>
    <property type="match status" value="1"/>
</dbReference>
<dbReference type="InterPro" id="IPR056375">
    <property type="entry name" value="Idi_bact"/>
</dbReference>
<dbReference type="PANTHER" id="PTHR10885">
    <property type="entry name" value="ISOPENTENYL-DIPHOSPHATE DELTA-ISOMERASE"/>
    <property type="match status" value="1"/>
</dbReference>
<dbReference type="CDD" id="cd02885">
    <property type="entry name" value="NUDIX_IPP_Isomerase"/>
    <property type="match status" value="1"/>
</dbReference>
<dbReference type="PANTHER" id="PTHR10885:SF0">
    <property type="entry name" value="ISOPENTENYL-DIPHOSPHATE DELTA-ISOMERASE"/>
    <property type="match status" value="1"/>
</dbReference>
<feature type="domain" description="Nudix hydrolase" evidence="12">
    <location>
        <begin position="27"/>
        <end position="159"/>
    </location>
</feature>
<comment type="caution">
    <text evidence="13">The sequence shown here is derived from an EMBL/GenBank/DDBJ whole genome shotgun (WGS) entry which is preliminary data.</text>
</comment>
<dbReference type="PIRSF" id="PIRSF018427">
    <property type="entry name" value="Isopntndiph_ism"/>
    <property type="match status" value="1"/>
</dbReference>
<protein>
    <recommendedName>
        <fullName evidence="3 10">Isopentenyl-diphosphate delta-isomerase</fullName>
        <ecNumber evidence="3 10">5.3.3.2</ecNumber>
    </recommendedName>
</protein>
<keyword evidence="5" id="KW-0479">Metal-binding</keyword>
<dbReference type="InterPro" id="IPR011876">
    <property type="entry name" value="IsopentenylPP_isomerase_typ1"/>
</dbReference>
<dbReference type="GO" id="GO:0009240">
    <property type="term" value="P:isopentenyl diphosphate biosynthetic process"/>
    <property type="evidence" value="ECO:0007669"/>
    <property type="project" value="TreeGrafter"/>
</dbReference>
<proteinExistence type="inferred from homology"/>
<dbReference type="HAMAP" id="MF_00202">
    <property type="entry name" value="Idi"/>
    <property type="match status" value="1"/>
</dbReference>
<keyword evidence="14" id="KW-1185">Reference proteome</keyword>
<evidence type="ECO:0000256" key="6">
    <source>
        <dbReference type="ARBA" id="ARBA00022842"/>
    </source>
</evidence>
<name>A0A4R8DPQ2_9BACT</name>
<comment type="pathway">
    <text evidence="1">Isoprenoid biosynthesis; dimethylallyl diphosphate biosynthesis; dimethylallyl diphosphate from isopentenyl diphosphate: step 1/1.</text>
</comment>